<reference evidence="1" key="1">
    <citation type="submission" date="2022-06" db="EMBL/GenBank/DDBJ databases">
        <title>Gracilimonas sp. CAU 1638 isolated from sea sediment.</title>
        <authorList>
            <person name="Kim W."/>
        </authorList>
    </citation>
    <scope>NUCLEOTIDE SEQUENCE</scope>
    <source>
        <strain evidence="1">CAU 1638</strain>
    </source>
</reference>
<accession>A0A9X2L0C6</accession>
<organism evidence="1 2">
    <name type="scientific">Gracilimonas sediminicola</name>
    <dbReference type="NCBI Taxonomy" id="2952158"/>
    <lineage>
        <taxon>Bacteria</taxon>
        <taxon>Pseudomonadati</taxon>
        <taxon>Balneolota</taxon>
        <taxon>Balneolia</taxon>
        <taxon>Balneolales</taxon>
        <taxon>Balneolaceae</taxon>
        <taxon>Gracilimonas</taxon>
    </lineage>
</organism>
<proteinExistence type="predicted"/>
<dbReference type="AlphaFoldDB" id="A0A9X2L0C6"/>
<dbReference type="Proteomes" id="UP001139125">
    <property type="component" value="Unassembled WGS sequence"/>
</dbReference>
<name>A0A9X2L0C6_9BACT</name>
<dbReference type="EMBL" id="JANDBC010000001">
    <property type="protein sequence ID" value="MCP9290011.1"/>
    <property type="molecule type" value="Genomic_DNA"/>
</dbReference>
<sequence>MSKIQQAKQIIREILGDKAGPIIDQIDTKTQRVRISQKYYELKAEGVPKEERLDILHEEYGYTHETLKRYAYDYRKNAKDFSV</sequence>
<evidence type="ECO:0000313" key="2">
    <source>
        <dbReference type="Proteomes" id="UP001139125"/>
    </source>
</evidence>
<evidence type="ECO:0000313" key="1">
    <source>
        <dbReference type="EMBL" id="MCP9290011.1"/>
    </source>
</evidence>
<dbReference type="RefSeq" id="WP_255131691.1">
    <property type="nucleotide sequence ID" value="NZ_JANDBC010000001.1"/>
</dbReference>
<comment type="caution">
    <text evidence="1">The sequence shown here is derived from an EMBL/GenBank/DDBJ whole genome shotgun (WGS) entry which is preliminary data.</text>
</comment>
<protein>
    <submittedName>
        <fullName evidence="1">Uncharacterized protein</fullName>
    </submittedName>
</protein>
<keyword evidence="2" id="KW-1185">Reference proteome</keyword>
<gene>
    <name evidence="1" type="ORF">NM125_00295</name>
</gene>